<keyword evidence="5 8" id="KW-0732">Signal</keyword>
<dbReference type="Proteomes" id="UP000199283">
    <property type="component" value="Unassembled WGS sequence"/>
</dbReference>
<dbReference type="Gene3D" id="2.40.160.60">
    <property type="entry name" value="Outer membrane protein transport protein (OMPP1/FadL/TodX)"/>
    <property type="match status" value="1"/>
</dbReference>
<reference evidence="9 10" key="1">
    <citation type="submission" date="2016-10" db="EMBL/GenBank/DDBJ databases">
        <authorList>
            <person name="de Groot N.N."/>
        </authorList>
    </citation>
    <scope>NUCLEOTIDE SEQUENCE [LARGE SCALE GENOMIC DNA]</scope>
    <source>
        <strain evidence="9 10">DSM 14858</strain>
    </source>
</reference>
<feature type="signal peptide" evidence="8">
    <location>
        <begin position="1"/>
        <end position="20"/>
    </location>
</feature>
<gene>
    <name evidence="9" type="ORF">SAMN04488526_2329</name>
</gene>
<dbReference type="GO" id="GO:0015483">
    <property type="term" value="F:long-chain fatty acid transporting porin activity"/>
    <property type="evidence" value="ECO:0007669"/>
    <property type="project" value="TreeGrafter"/>
</dbReference>
<keyword evidence="10" id="KW-1185">Reference proteome</keyword>
<dbReference type="Pfam" id="PF03349">
    <property type="entry name" value="Toluene_X"/>
    <property type="match status" value="1"/>
</dbReference>
<keyword evidence="3" id="KW-1134">Transmembrane beta strand</keyword>
<evidence type="ECO:0000256" key="5">
    <source>
        <dbReference type="ARBA" id="ARBA00022729"/>
    </source>
</evidence>
<sequence>MNRLTLAVVAATVSTSGAFAGGLDRSNQATGIIFKEGTYAELNFGYVAPSVDGTDRNIGAGAGASGDVADNFFQGSFGYKQDLSDKLSFAIIVDQPYGADIAYPVGGSVNLGGTTATLNSRSITGMLRYKINNRFSVLGGIRAQDIDAAVTLNGAAYGPAAGYAADFDGDTGFGYQLGAAYEIPEIALRVAVTYFSEIDHTLDTIESGPGGAPRAAGPDTPLTTPQALNIDFQTGVAADTLVFGGVRWADYSEVKVRPSGLGGSSLTDIDDFYRLTLGVGRKFSEQFSGAISLTYEEGGDDLVSPLGPTNGQFGLTVGGTYSIQNVELTAGINYTRFGDSNPRTAGATPVAAADFTDNDAIGVGFRIGYSF</sequence>
<proteinExistence type="inferred from homology"/>
<dbReference type="OrthoDB" id="6679728at2"/>
<dbReference type="RefSeq" id="WP_092762947.1">
    <property type="nucleotide sequence ID" value="NZ_FNZQ01000004.1"/>
</dbReference>
<dbReference type="PANTHER" id="PTHR35093:SF8">
    <property type="entry name" value="OUTER MEMBRANE PROTEIN NMB0088-RELATED"/>
    <property type="match status" value="1"/>
</dbReference>
<keyword evidence="6" id="KW-0472">Membrane</keyword>
<dbReference type="PANTHER" id="PTHR35093">
    <property type="entry name" value="OUTER MEMBRANE PROTEIN NMB0088-RELATED"/>
    <property type="match status" value="1"/>
</dbReference>
<dbReference type="InterPro" id="IPR005017">
    <property type="entry name" value="OMPP1/FadL/TodX"/>
</dbReference>
<evidence type="ECO:0000256" key="4">
    <source>
        <dbReference type="ARBA" id="ARBA00022692"/>
    </source>
</evidence>
<evidence type="ECO:0000256" key="3">
    <source>
        <dbReference type="ARBA" id="ARBA00022452"/>
    </source>
</evidence>
<feature type="chain" id="PRO_5011565105" evidence="8">
    <location>
        <begin position="21"/>
        <end position="371"/>
    </location>
</feature>
<keyword evidence="4" id="KW-0812">Transmembrane</keyword>
<dbReference type="SUPFAM" id="SSF56935">
    <property type="entry name" value="Porins"/>
    <property type="match status" value="1"/>
</dbReference>
<protein>
    <submittedName>
        <fullName evidence="9">Long-chain fatty acid transport protein</fullName>
    </submittedName>
</protein>
<comment type="subcellular location">
    <subcellularLocation>
        <location evidence="1">Cell outer membrane</location>
        <topology evidence="1">Multi-pass membrane protein</topology>
    </subcellularLocation>
</comment>
<organism evidence="9 10">
    <name type="scientific">Jannaschia helgolandensis</name>
    <dbReference type="NCBI Taxonomy" id="188906"/>
    <lineage>
        <taxon>Bacteria</taxon>
        <taxon>Pseudomonadati</taxon>
        <taxon>Pseudomonadota</taxon>
        <taxon>Alphaproteobacteria</taxon>
        <taxon>Rhodobacterales</taxon>
        <taxon>Roseobacteraceae</taxon>
        <taxon>Jannaschia</taxon>
    </lineage>
</organism>
<evidence type="ECO:0000313" key="10">
    <source>
        <dbReference type="Proteomes" id="UP000199283"/>
    </source>
</evidence>
<evidence type="ECO:0000256" key="8">
    <source>
        <dbReference type="SAM" id="SignalP"/>
    </source>
</evidence>
<keyword evidence="7" id="KW-0998">Cell outer membrane</keyword>
<evidence type="ECO:0000256" key="6">
    <source>
        <dbReference type="ARBA" id="ARBA00023136"/>
    </source>
</evidence>
<dbReference type="STRING" id="188906.SAMN04488526_2329"/>
<dbReference type="EMBL" id="FNZQ01000004">
    <property type="protein sequence ID" value="SEL27744.1"/>
    <property type="molecule type" value="Genomic_DNA"/>
</dbReference>
<name>A0A1H7NWZ1_9RHOB</name>
<dbReference type="AlphaFoldDB" id="A0A1H7NWZ1"/>
<evidence type="ECO:0000313" key="9">
    <source>
        <dbReference type="EMBL" id="SEL27744.1"/>
    </source>
</evidence>
<evidence type="ECO:0000256" key="7">
    <source>
        <dbReference type="ARBA" id="ARBA00023237"/>
    </source>
</evidence>
<accession>A0A1H7NWZ1</accession>
<evidence type="ECO:0000256" key="2">
    <source>
        <dbReference type="ARBA" id="ARBA00008163"/>
    </source>
</evidence>
<comment type="similarity">
    <text evidence="2">Belongs to the OmpP1/FadL family.</text>
</comment>
<dbReference type="GO" id="GO:0009279">
    <property type="term" value="C:cell outer membrane"/>
    <property type="evidence" value="ECO:0007669"/>
    <property type="project" value="UniProtKB-SubCell"/>
</dbReference>
<evidence type="ECO:0000256" key="1">
    <source>
        <dbReference type="ARBA" id="ARBA00004571"/>
    </source>
</evidence>